<dbReference type="CDD" id="cd03506">
    <property type="entry name" value="Delta6-FADS-like"/>
    <property type="match status" value="1"/>
</dbReference>
<evidence type="ECO:0000256" key="6">
    <source>
        <dbReference type="ARBA" id="ARBA00016939"/>
    </source>
</evidence>
<evidence type="ECO:0000313" key="18">
    <source>
        <dbReference type="EMBL" id="KAH8977275.1"/>
    </source>
</evidence>
<dbReference type="GO" id="GO:0006665">
    <property type="term" value="P:sphingolipid metabolic process"/>
    <property type="evidence" value="ECO:0007669"/>
    <property type="project" value="UniProtKB-KW"/>
</dbReference>
<evidence type="ECO:0000256" key="13">
    <source>
        <dbReference type="ARBA" id="ARBA00023004"/>
    </source>
</evidence>
<keyword evidence="12" id="KW-0560">Oxidoreductase</keyword>
<evidence type="ECO:0000259" key="17">
    <source>
        <dbReference type="PROSITE" id="PS50255"/>
    </source>
</evidence>
<dbReference type="InterPro" id="IPR036400">
    <property type="entry name" value="Cyt_B5-like_heme/steroid_sf"/>
</dbReference>
<keyword evidence="8 16" id="KW-0812">Transmembrane</keyword>
<dbReference type="PROSITE" id="PS50255">
    <property type="entry name" value="CYTOCHROME_B5_2"/>
    <property type="match status" value="1"/>
</dbReference>
<dbReference type="Gene3D" id="3.10.120.10">
    <property type="entry name" value="Cytochrome b5-like heme/steroid binding domain"/>
    <property type="match status" value="1"/>
</dbReference>
<comment type="pathway">
    <text evidence="3">Sphingolipid metabolism.</text>
</comment>
<dbReference type="Proteomes" id="UP001201163">
    <property type="component" value="Unassembled WGS sequence"/>
</dbReference>
<dbReference type="SUPFAM" id="SSF55856">
    <property type="entry name" value="Cytochrome b5-like heme/steroid binding domain"/>
    <property type="match status" value="1"/>
</dbReference>
<evidence type="ECO:0000256" key="5">
    <source>
        <dbReference type="ARBA" id="ARBA00012019"/>
    </source>
</evidence>
<evidence type="ECO:0000256" key="3">
    <source>
        <dbReference type="ARBA" id="ARBA00004991"/>
    </source>
</evidence>
<sequence length="527" mass="59909">MSAASTHTRESIAHRILNGELLFILNGNLIAVPQSWLSAHPGGELSILHFVGRDATDEVQAYHPNHVLKKMLAFSQGPVQLSEDGWVPLLPPIATGWFRKLAPDGSLQWHNESTPEYSPEDTPRSPSSQILLVKKSDASLGSGPSPASIQAPPTTLSLKRQSQHSAAYQQLHKRVVAAGLYQTRYISGYGPEVARYVFFAISSFLLYRNQWFFFSAVSLGALWHQLVFFCHDLGHVGFTHNWQKDRLIAIFLADLIGGVSIGWWVHNHNVHHIVTNHPSHDPDIQHLPFFAITPAFFKSLYSSYYKRELTFDRFARLVITAQHRLFYLIMSLARFNLYRLSYHHLWITRREPRKARGGRWAWWLEVFALCGFFVWYGNVVRGCGPWQKGLMYLLVSNMVPSPLHVQIVLSHYSRSTADLGPTESFPHRQLRTTTDVICHPSVEFLHGGLHLQVTHHLFPRLPRHNLKEASYLVKEFAKEQGLEYAEFGFLAGNGEVQNTLRGVADQLRIMKMVADNGIEEAMKVKGQ</sequence>
<evidence type="ECO:0000256" key="1">
    <source>
        <dbReference type="ARBA" id="ARBA00004141"/>
    </source>
</evidence>
<keyword evidence="7" id="KW-0349">Heme</keyword>
<dbReference type="Pfam" id="PF00173">
    <property type="entry name" value="Cyt-b5"/>
    <property type="match status" value="1"/>
</dbReference>
<dbReference type="PANTHER" id="PTHR19353:SF30">
    <property type="entry name" value="DELTA 8-(E)-SPHINGOLIPID DESATURASE"/>
    <property type="match status" value="1"/>
</dbReference>
<keyword evidence="9" id="KW-0479">Metal-binding</keyword>
<dbReference type="InterPro" id="IPR001199">
    <property type="entry name" value="Cyt_B5-like_heme/steroid-bd"/>
</dbReference>
<evidence type="ECO:0000256" key="10">
    <source>
        <dbReference type="ARBA" id="ARBA00022919"/>
    </source>
</evidence>
<evidence type="ECO:0000256" key="15">
    <source>
        <dbReference type="ARBA" id="ARBA00023136"/>
    </source>
</evidence>
<comment type="caution">
    <text evidence="18">The sequence shown here is derived from an EMBL/GenBank/DDBJ whole genome shotgun (WGS) entry which is preliminary data.</text>
</comment>
<dbReference type="EMBL" id="JAKELL010000336">
    <property type="protein sequence ID" value="KAH8977275.1"/>
    <property type="molecule type" value="Genomic_DNA"/>
</dbReference>
<keyword evidence="11 16" id="KW-1133">Transmembrane helix</keyword>
<evidence type="ECO:0000256" key="2">
    <source>
        <dbReference type="ARBA" id="ARBA00004760"/>
    </source>
</evidence>
<dbReference type="PIRSF" id="PIRSF015921">
    <property type="entry name" value="FA_sphinglp_des"/>
    <property type="match status" value="1"/>
</dbReference>
<dbReference type="InterPro" id="IPR005804">
    <property type="entry name" value="FA_desaturase_dom"/>
</dbReference>
<dbReference type="AlphaFoldDB" id="A0AAD4L2H3"/>
<gene>
    <name evidence="18" type="ORF">EDB92DRAFT_1918512</name>
</gene>
<dbReference type="EC" id="1.14.19.18" evidence="5"/>
<name>A0AAD4L2H3_9AGAM</name>
<evidence type="ECO:0000256" key="8">
    <source>
        <dbReference type="ARBA" id="ARBA00022692"/>
    </source>
</evidence>
<evidence type="ECO:0000256" key="9">
    <source>
        <dbReference type="ARBA" id="ARBA00022723"/>
    </source>
</evidence>
<reference evidence="18" key="1">
    <citation type="submission" date="2022-01" db="EMBL/GenBank/DDBJ databases">
        <title>Comparative genomics reveals a dynamic genome evolution in the ectomycorrhizal milk-cap (Lactarius) mushrooms.</title>
        <authorList>
            <consortium name="DOE Joint Genome Institute"/>
            <person name="Lebreton A."/>
            <person name="Tang N."/>
            <person name="Kuo A."/>
            <person name="LaButti K."/>
            <person name="Drula E."/>
            <person name="Barry K."/>
            <person name="Clum A."/>
            <person name="Lipzen A."/>
            <person name="Mousain D."/>
            <person name="Ng V."/>
            <person name="Wang R."/>
            <person name="Wang X."/>
            <person name="Dai Y."/>
            <person name="Henrissat B."/>
            <person name="Grigoriev I.V."/>
            <person name="Guerin-Laguette A."/>
            <person name="Yu F."/>
            <person name="Martin F.M."/>
        </authorList>
    </citation>
    <scope>NUCLEOTIDE SEQUENCE</scope>
    <source>
        <strain evidence="18">QP</strain>
    </source>
</reference>
<comment type="similarity">
    <text evidence="4">Belongs to the fatty acid desaturase type 1 family.</text>
</comment>
<dbReference type="GO" id="GO:0046872">
    <property type="term" value="F:metal ion binding"/>
    <property type="evidence" value="ECO:0007669"/>
    <property type="project" value="UniProtKB-KW"/>
</dbReference>
<feature type="transmembrane region" description="Helical" evidence="16">
    <location>
        <begin position="211"/>
        <end position="234"/>
    </location>
</feature>
<evidence type="ECO:0000256" key="12">
    <source>
        <dbReference type="ARBA" id="ARBA00023002"/>
    </source>
</evidence>
<dbReference type="InterPro" id="IPR012171">
    <property type="entry name" value="Fatty_acid_desaturase"/>
</dbReference>
<evidence type="ECO:0000256" key="11">
    <source>
        <dbReference type="ARBA" id="ARBA00022989"/>
    </source>
</evidence>
<keyword evidence="15 16" id="KW-0472">Membrane</keyword>
<keyword evidence="14" id="KW-0443">Lipid metabolism</keyword>
<dbReference type="GO" id="GO:0016020">
    <property type="term" value="C:membrane"/>
    <property type="evidence" value="ECO:0007669"/>
    <property type="project" value="UniProtKB-SubCell"/>
</dbReference>
<keyword evidence="10" id="KW-0746">Sphingolipid metabolism</keyword>
<accession>A0AAD4L2H3</accession>
<proteinExistence type="inferred from homology"/>
<dbReference type="Pfam" id="PF00487">
    <property type="entry name" value="FA_desaturase"/>
    <property type="match status" value="1"/>
</dbReference>
<protein>
    <recommendedName>
        <fullName evidence="6">Delta 8-(E)-sphingolipid desaturase</fullName>
        <ecNumber evidence="5">1.14.19.18</ecNumber>
    </recommendedName>
</protein>
<evidence type="ECO:0000256" key="7">
    <source>
        <dbReference type="ARBA" id="ARBA00022617"/>
    </source>
</evidence>
<organism evidence="18 19">
    <name type="scientific">Lactarius akahatsu</name>
    <dbReference type="NCBI Taxonomy" id="416441"/>
    <lineage>
        <taxon>Eukaryota</taxon>
        <taxon>Fungi</taxon>
        <taxon>Dikarya</taxon>
        <taxon>Basidiomycota</taxon>
        <taxon>Agaricomycotina</taxon>
        <taxon>Agaricomycetes</taxon>
        <taxon>Russulales</taxon>
        <taxon>Russulaceae</taxon>
        <taxon>Lactarius</taxon>
    </lineage>
</organism>
<evidence type="ECO:0000256" key="14">
    <source>
        <dbReference type="ARBA" id="ARBA00023098"/>
    </source>
</evidence>
<evidence type="ECO:0000256" key="4">
    <source>
        <dbReference type="ARBA" id="ARBA00009295"/>
    </source>
</evidence>
<keyword evidence="13" id="KW-0408">Iron</keyword>
<comment type="pathway">
    <text evidence="2">Lipid metabolism; sphingolipid metabolism.</text>
</comment>
<dbReference type="PANTHER" id="PTHR19353">
    <property type="entry name" value="FATTY ACID DESATURASE 2"/>
    <property type="match status" value="1"/>
</dbReference>
<evidence type="ECO:0000313" key="19">
    <source>
        <dbReference type="Proteomes" id="UP001201163"/>
    </source>
</evidence>
<dbReference type="GO" id="GO:0016717">
    <property type="term" value="F:oxidoreductase activity, acting on paired donors, with oxidation of a pair of donors resulting in the reduction of molecular oxygen to two molecules of water"/>
    <property type="evidence" value="ECO:0007669"/>
    <property type="project" value="TreeGrafter"/>
</dbReference>
<feature type="domain" description="Cytochrome b5 heme-binding" evidence="17">
    <location>
        <begin position="1"/>
        <end position="80"/>
    </location>
</feature>
<feature type="transmembrane region" description="Helical" evidence="16">
    <location>
        <begin position="360"/>
        <end position="378"/>
    </location>
</feature>
<keyword evidence="19" id="KW-1185">Reference proteome</keyword>
<comment type="subcellular location">
    <subcellularLocation>
        <location evidence="1">Membrane</location>
        <topology evidence="1">Multi-pass membrane protein</topology>
    </subcellularLocation>
</comment>
<evidence type="ECO:0000256" key="16">
    <source>
        <dbReference type="SAM" id="Phobius"/>
    </source>
</evidence>
<feature type="transmembrane region" description="Helical" evidence="16">
    <location>
        <begin position="246"/>
        <end position="266"/>
    </location>
</feature>